<protein>
    <recommendedName>
        <fullName evidence="2">DUF7931 domain-containing protein</fullName>
    </recommendedName>
</protein>
<dbReference type="EMBL" id="LT629785">
    <property type="protein sequence ID" value="SDU00638.1"/>
    <property type="molecule type" value="Genomic_DNA"/>
</dbReference>
<organism evidence="3 4">
    <name type="scientific">Pseudomonas pohangensis</name>
    <dbReference type="NCBI Taxonomy" id="364197"/>
    <lineage>
        <taxon>Bacteria</taxon>
        <taxon>Pseudomonadati</taxon>
        <taxon>Pseudomonadota</taxon>
        <taxon>Gammaproteobacteria</taxon>
        <taxon>Pseudomonadales</taxon>
        <taxon>Pseudomonadaceae</taxon>
        <taxon>Pseudomonas</taxon>
    </lineage>
</organism>
<keyword evidence="4" id="KW-1185">Reference proteome</keyword>
<dbReference type="STRING" id="364197.SAMN05216296_1210"/>
<dbReference type="InterPro" id="IPR057691">
    <property type="entry name" value="DUF7931"/>
</dbReference>
<evidence type="ECO:0000256" key="1">
    <source>
        <dbReference type="SAM" id="MobiDB-lite"/>
    </source>
</evidence>
<dbReference type="AlphaFoldDB" id="A0A1H2F0X6"/>
<sequence>MNEDSPDTDHQPDAELAPIEFDSPGRFSINNPSTSPARLQVWEPAPFTLGETTELQRFNSAEQARCLMLAMLQQARRSLCLYTPDLEPWLYNHNLIQDSCRAFLLGHPHNRLRILLRDSGRAVRDGHRLLTLSRRLSSNLHIRKLHPDYPAEEVAFLLADDRGLLLRPEIDQYAGYALFNDPGRTRLRQAQFDQAWDSSVLDPDLRSFLL</sequence>
<proteinExistence type="predicted"/>
<reference evidence="4" key="1">
    <citation type="submission" date="2016-10" db="EMBL/GenBank/DDBJ databases">
        <authorList>
            <person name="Varghese N."/>
            <person name="Submissions S."/>
        </authorList>
    </citation>
    <scope>NUCLEOTIDE SEQUENCE [LARGE SCALE GENOMIC DNA]</scope>
    <source>
        <strain evidence="4">DSM 17875</strain>
    </source>
</reference>
<feature type="domain" description="DUF7931" evidence="2">
    <location>
        <begin position="61"/>
        <end position="208"/>
    </location>
</feature>
<evidence type="ECO:0000313" key="4">
    <source>
        <dbReference type="Proteomes" id="UP000243232"/>
    </source>
</evidence>
<evidence type="ECO:0000313" key="3">
    <source>
        <dbReference type="EMBL" id="SDU00638.1"/>
    </source>
</evidence>
<dbReference type="RefSeq" id="WP_090193565.1">
    <property type="nucleotide sequence ID" value="NZ_LT629785.1"/>
</dbReference>
<dbReference type="Pfam" id="PF25559">
    <property type="entry name" value="DUF7931"/>
    <property type="match status" value="1"/>
</dbReference>
<gene>
    <name evidence="3" type="ORF">SAMN05216296_1210</name>
</gene>
<feature type="region of interest" description="Disordered" evidence="1">
    <location>
        <begin position="1"/>
        <end position="35"/>
    </location>
</feature>
<dbReference type="OrthoDB" id="6999610at2"/>
<accession>A0A1H2F0X6</accession>
<evidence type="ECO:0000259" key="2">
    <source>
        <dbReference type="Pfam" id="PF25559"/>
    </source>
</evidence>
<dbReference type="Proteomes" id="UP000243232">
    <property type="component" value="Chromosome I"/>
</dbReference>
<name>A0A1H2F0X6_9PSED</name>